<dbReference type="GO" id="GO:0005975">
    <property type="term" value="P:carbohydrate metabolic process"/>
    <property type="evidence" value="ECO:0007669"/>
    <property type="project" value="InterPro"/>
</dbReference>
<feature type="active site" description="Proton donor" evidence="3">
    <location>
        <position position="511"/>
    </location>
</feature>
<keyword evidence="2" id="KW-0326">Glycosidase</keyword>
<dbReference type="InterPro" id="IPR037018">
    <property type="entry name" value="GH65_N"/>
</dbReference>
<dbReference type="InterPro" id="IPR008928">
    <property type="entry name" value="6-hairpin_glycosidase_sf"/>
</dbReference>
<dbReference type="InterPro" id="IPR005194">
    <property type="entry name" value="Glyco_hydro_65_C"/>
</dbReference>
<evidence type="ECO:0000313" key="9">
    <source>
        <dbReference type="Proteomes" id="UP000316747"/>
    </source>
</evidence>
<dbReference type="Proteomes" id="UP000316747">
    <property type="component" value="Unassembled WGS sequence"/>
</dbReference>
<keyword evidence="2" id="KW-0378">Hydrolase</keyword>
<dbReference type="InterPro" id="IPR005195">
    <property type="entry name" value="Glyco_hydro_65_M"/>
</dbReference>
<dbReference type="Pfam" id="PF03636">
    <property type="entry name" value="Glyco_hydro_65N"/>
    <property type="match status" value="1"/>
</dbReference>
<comment type="similarity">
    <text evidence="1">Belongs to the glycosyl hydrolase 65 family.</text>
</comment>
<evidence type="ECO:0000256" key="4">
    <source>
        <dbReference type="PIRSR" id="PIRSR036289-51"/>
    </source>
</evidence>
<evidence type="ECO:0000259" key="5">
    <source>
        <dbReference type="Pfam" id="PF03632"/>
    </source>
</evidence>
<gene>
    <name evidence="8" type="ORF">FBY41_2285</name>
</gene>
<evidence type="ECO:0000259" key="7">
    <source>
        <dbReference type="Pfam" id="PF03636"/>
    </source>
</evidence>
<name>A0A543HVA0_9MICO</name>
<dbReference type="GO" id="GO:0004553">
    <property type="term" value="F:hydrolase activity, hydrolyzing O-glycosyl compounds"/>
    <property type="evidence" value="ECO:0007669"/>
    <property type="project" value="TreeGrafter"/>
</dbReference>
<dbReference type="InterPro" id="IPR011013">
    <property type="entry name" value="Gal_mutarotase_sf_dom"/>
</dbReference>
<dbReference type="InterPro" id="IPR017045">
    <property type="entry name" value="Malt_Pase/Glycosyl_Hdrlase"/>
</dbReference>
<organism evidence="8 9">
    <name type="scientific">Humibacillus xanthopallidus</name>
    <dbReference type="NCBI Taxonomy" id="412689"/>
    <lineage>
        <taxon>Bacteria</taxon>
        <taxon>Bacillati</taxon>
        <taxon>Actinomycetota</taxon>
        <taxon>Actinomycetes</taxon>
        <taxon>Micrococcales</taxon>
        <taxon>Intrasporangiaceae</taxon>
        <taxon>Humibacillus</taxon>
    </lineage>
</organism>
<proteinExistence type="inferred from homology"/>
<evidence type="ECO:0000259" key="6">
    <source>
        <dbReference type="Pfam" id="PF03633"/>
    </source>
</evidence>
<dbReference type="Gene3D" id="2.60.420.10">
    <property type="entry name" value="Maltose phosphorylase, domain 3"/>
    <property type="match status" value="1"/>
</dbReference>
<dbReference type="EMBL" id="VFPM01000002">
    <property type="protein sequence ID" value="TQM62256.1"/>
    <property type="molecule type" value="Genomic_DNA"/>
</dbReference>
<dbReference type="InterPro" id="IPR012341">
    <property type="entry name" value="6hp_glycosidase-like_sf"/>
</dbReference>
<feature type="binding site" evidence="4">
    <location>
        <begin position="381"/>
        <end position="382"/>
    </location>
    <ligand>
        <name>substrate</name>
    </ligand>
</feature>
<dbReference type="GO" id="GO:0016757">
    <property type="term" value="F:glycosyltransferase activity"/>
    <property type="evidence" value="ECO:0007669"/>
    <property type="project" value="UniProtKB-ARBA"/>
</dbReference>
<dbReference type="GO" id="GO:0030246">
    <property type="term" value="F:carbohydrate binding"/>
    <property type="evidence" value="ECO:0007669"/>
    <property type="project" value="InterPro"/>
</dbReference>
<dbReference type="AlphaFoldDB" id="A0A543HVA0"/>
<feature type="binding site" evidence="4">
    <location>
        <begin position="623"/>
        <end position="624"/>
    </location>
    <ligand>
        <name>substrate</name>
    </ligand>
</feature>
<dbReference type="Gene3D" id="1.50.10.10">
    <property type="match status" value="1"/>
</dbReference>
<dbReference type="SUPFAM" id="SSF48208">
    <property type="entry name" value="Six-hairpin glycosidases"/>
    <property type="match status" value="1"/>
</dbReference>
<dbReference type="Gene3D" id="2.70.98.40">
    <property type="entry name" value="Glycoside hydrolase, family 65, N-terminal domain"/>
    <property type="match status" value="1"/>
</dbReference>
<keyword evidence="9" id="KW-1185">Reference proteome</keyword>
<reference evidence="8 9" key="1">
    <citation type="submission" date="2019-06" db="EMBL/GenBank/DDBJ databases">
        <title>Genome sequencing of plant associated microbes to promote plant fitness in Sorghum bicolor and Oryza sativa.</title>
        <authorList>
            <person name="Coleman-Derr D."/>
        </authorList>
    </citation>
    <scope>NUCLEOTIDE SEQUENCE [LARGE SCALE GENOMIC DNA]</scope>
    <source>
        <strain evidence="8 9">KV-663</strain>
    </source>
</reference>
<evidence type="ECO:0000256" key="3">
    <source>
        <dbReference type="PIRSR" id="PIRSR036289-50"/>
    </source>
</evidence>
<dbReference type="SUPFAM" id="SSF74650">
    <property type="entry name" value="Galactose mutarotase-like"/>
    <property type="match status" value="1"/>
</dbReference>
<comment type="caution">
    <text evidence="8">The sequence shown here is derived from an EMBL/GenBank/DDBJ whole genome shotgun (WGS) entry which is preliminary data.</text>
</comment>
<feature type="domain" description="Glycoside hydrolase family 65 N-terminal" evidence="7">
    <location>
        <begin position="27"/>
        <end position="291"/>
    </location>
</feature>
<dbReference type="PANTHER" id="PTHR11051:SF13">
    <property type="entry name" value="GLYCOSYL TRANSFERASE"/>
    <property type="match status" value="1"/>
</dbReference>
<dbReference type="InterPro" id="IPR005196">
    <property type="entry name" value="Glyco_hydro_65_N"/>
</dbReference>
<evidence type="ECO:0000313" key="8">
    <source>
        <dbReference type="EMBL" id="TQM62256.1"/>
    </source>
</evidence>
<dbReference type="PANTHER" id="PTHR11051">
    <property type="entry name" value="GLYCOSYL HYDROLASE-RELATED"/>
    <property type="match status" value="1"/>
</dbReference>
<protein>
    <submittedName>
        <fullName evidence="8">Alpha,alpha-trehalose phosphorylase</fullName>
    </submittedName>
</protein>
<dbReference type="PIRSF" id="PIRSF036289">
    <property type="entry name" value="Glycosyl_hydrolase_malt_phosph"/>
    <property type="match status" value="1"/>
</dbReference>
<feature type="domain" description="Glycoside hydrolase family 65 C-terminal" evidence="6">
    <location>
        <begin position="720"/>
        <end position="781"/>
    </location>
</feature>
<sequence length="836" mass="94622">MMRHELQGSPDPVDRTRFPVDEWAWTEKWYSTEDLGLTETVFAVGNGYLGMRGNVEEGRDVHAHGTFINGFHETWQIRHAEEAFGFAQTGQTIVNAPDVKTIKVYVDDEPLMLSLADLQDYERTLDFRDGVLRRSLVWRTPSGKRVLIESTRMVSFEQRHLAVMTFDVTLLDADGPVAISSQILNRQDGTDDYHVSTSARGFDPRKASRLVERVLDPQSHWASDRRTVLSYRCVNSGMTLAVGVDHEISTDCDFEELSHAEDDLGKKIYRVKARKGHAIRLTKVAAYHTSRGVPTRELVDRARRTLDRVRDSGIGECFDEQRRWLDRFWADSDVQVEGHPAIQQAVRWNLFQLAQASGRIEQVGIPAKGVSGSGYEGHYFWDTETYVLPFLSYTSPSVARGALRFRYLMLPAARRRAAELSNSGALYPWRTINGEEASAYYAAGTAQYHINADIAFALCKYVQASGDDDFMMREGIDILVETARMWTDLGFWLGRGETRRFHLHGVTGPDEYTTVVNNNLFTNVMASDNLRQAARWARRLAHEFPEAYERLAARLDLDDDEIDDWAACSEGMYIPYDEGLRVHPQDQHFLEREVWDLAATPNSKRPLLLHYHPLVIYRFQVLKQADVVAALFLQGQMFTREQKRADFEYYDPLTTGDSTLSSVVQSIVAAEVGYRDLALEYFHSGLYVDLADLHGNAADGVHVASTGGVWNALVYGFGGMRDHNGTLTFDPRLPADWPRLTFRLQVHGSRLLVEVEHERITFTLRDGEATEVLVRGQQVTVSEHGPTVVELDGQGPVILGRLGSLPLVGSSNEHEMVYTAGVPDPDRERRRRNSRS</sequence>
<evidence type="ECO:0000256" key="1">
    <source>
        <dbReference type="ARBA" id="ARBA00006768"/>
    </source>
</evidence>
<accession>A0A543HVA0</accession>
<evidence type="ECO:0000256" key="2">
    <source>
        <dbReference type="ARBA" id="ARBA00023295"/>
    </source>
</evidence>
<dbReference type="Pfam" id="PF03632">
    <property type="entry name" value="Glyco_hydro_65m"/>
    <property type="match status" value="1"/>
</dbReference>
<feature type="domain" description="Glycoside hydrolase family 65 central catalytic" evidence="5">
    <location>
        <begin position="347"/>
        <end position="711"/>
    </location>
</feature>
<dbReference type="Pfam" id="PF03633">
    <property type="entry name" value="Glyco_hydro_65C"/>
    <property type="match status" value="1"/>
</dbReference>